<dbReference type="GO" id="GO:0000155">
    <property type="term" value="F:phosphorelay sensor kinase activity"/>
    <property type="evidence" value="ECO:0007669"/>
    <property type="project" value="InterPro"/>
</dbReference>
<evidence type="ECO:0000256" key="6">
    <source>
        <dbReference type="ARBA" id="ARBA00022553"/>
    </source>
</evidence>
<evidence type="ECO:0000256" key="9">
    <source>
        <dbReference type="ARBA" id="ARBA00022741"/>
    </source>
</evidence>
<dbReference type="GO" id="GO:0005886">
    <property type="term" value="C:plasma membrane"/>
    <property type="evidence" value="ECO:0007669"/>
    <property type="project" value="UniProtKB-SubCell"/>
</dbReference>
<dbReference type="InterPro" id="IPR036097">
    <property type="entry name" value="HisK_dim/P_sf"/>
</dbReference>
<dbReference type="Pfam" id="PF00672">
    <property type="entry name" value="HAMP"/>
    <property type="match status" value="1"/>
</dbReference>
<evidence type="ECO:0000259" key="16">
    <source>
        <dbReference type="PROSITE" id="PS50109"/>
    </source>
</evidence>
<evidence type="ECO:0000256" key="10">
    <source>
        <dbReference type="ARBA" id="ARBA00022777"/>
    </source>
</evidence>
<evidence type="ECO:0000256" key="3">
    <source>
        <dbReference type="ARBA" id="ARBA00012438"/>
    </source>
</evidence>
<dbReference type="SMART" id="SM00304">
    <property type="entry name" value="HAMP"/>
    <property type="match status" value="1"/>
</dbReference>
<proteinExistence type="predicted"/>
<dbReference type="InterPro" id="IPR003660">
    <property type="entry name" value="HAMP_dom"/>
</dbReference>
<reference evidence="18" key="1">
    <citation type="submission" date="2021-05" db="EMBL/GenBank/DDBJ databases">
        <title>Genome of Sphingobium sp. strain.</title>
        <authorList>
            <person name="Fan R."/>
        </authorList>
    </citation>
    <scope>NUCLEOTIDE SEQUENCE</scope>
    <source>
        <strain evidence="18">H33</strain>
    </source>
</reference>
<dbReference type="InterPro" id="IPR005467">
    <property type="entry name" value="His_kinase_dom"/>
</dbReference>
<evidence type="ECO:0000259" key="17">
    <source>
        <dbReference type="PROSITE" id="PS50885"/>
    </source>
</evidence>
<keyword evidence="9" id="KW-0547">Nucleotide-binding</keyword>
<comment type="subcellular location">
    <subcellularLocation>
        <location evidence="2">Cell inner membrane</location>
        <topology evidence="2">Multi-pass membrane protein</topology>
    </subcellularLocation>
</comment>
<keyword evidence="6" id="KW-0597">Phosphoprotein</keyword>
<dbReference type="PANTHER" id="PTHR44936">
    <property type="entry name" value="SENSOR PROTEIN CREC"/>
    <property type="match status" value="1"/>
</dbReference>
<dbReference type="PANTHER" id="PTHR44936:SF5">
    <property type="entry name" value="SENSOR HISTIDINE KINASE ENVZ"/>
    <property type="match status" value="1"/>
</dbReference>
<dbReference type="CDD" id="cd06225">
    <property type="entry name" value="HAMP"/>
    <property type="match status" value="1"/>
</dbReference>
<evidence type="ECO:0000256" key="14">
    <source>
        <dbReference type="ARBA" id="ARBA00023136"/>
    </source>
</evidence>
<comment type="catalytic activity">
    <reaction evidence="1">
        <text>ATP + protein L-histidine = ADP + protein N-phospho-L-histidine.</text>
        <dbReference type="EC" id="2.7.13.3"/>
    </reaction>
</comment>
<evidence type="ECO:0000256" key="8">
    <source>
        <dbReference type="ARBA" id="ARBA00022692"/>
    </source>
</evidence>
<dbReference type="EMBL" id="JAHGAW010000001">
    <property type="protein sequence ID" value="MBT2185398.1"/>
    <property type="molecule type" value="Genomic_DNA"/>
</dbReference>
<dbReference type="Gene3D" id="1.10.287.130">
    <property type="match status" value="1"/>
</dbReference>
<keyword evidence="12 15" id="KW-1133">Transmembrane helix</keyword>
<evidence type="ECO:0000256" key="4">
    <source>
        <dbReference type="ARBA" id="ARBA00022475"/>
    </source>
</evidence>
<evidence type="ECO:0000256" key="12">
    <source>
        <dbReference type="ARBA" id="ARBA00022989"/>
    </source>
</evidence>
<feature type="domain" description="Histidine kinase" evidence="16">
    <location>
        <begin position="248"/>
        <end position="449"/>
    </location>
</feature>
<dbReference type="InterPro" id="IPR036890">
    <property type="entry name" value="HATPase_C_sf"/>
</dbReference>
<evidence type="ECO:0000256" key="2">
    <source>
        <dbReference type="ARBA" id="ARBA00004429"/>
    </source>
</evidence>
<dbReference type="SUPFAM" id="SSF55874">
    <property type="entry name" value="ATPase domain of HSP90 chaperone/DNA topoisomerase II/histidine kinase"/>
    <property type="match status" value="1"/>
</dbReference>
<sequence>MKLQTRLTVQVVMILLAGFIAFQLLIVLATTLPSRGSEQRPYGLPLPREVAAMIAAMERTPNAERPALIHAFDQGLYGVSLAPGGVRPSPHDSTEDLVRLGDYYAAMLPGHAVAVDARRPFLGALLGSRPRPARFFAPVRVAISLDDGSALVLTSQPSGAIRGYLRRRSMLGAIGGLILLAILLVAMRQTMRPVVQLANEVRRFGSNLEAPDLPVEGTREVRDLALAFNDMKRRVADLMAERTRTLAAIAHDMRTYLTRLRLRADYIEDADHRERAVRDLDEMAALLDDTLLLARADAGESEKVPVVDLRVAVVDAIAMRGHEPGEILVELPSGPVPVRARPLAIRRILGNLVDNGLRHGTQVRVKLTVQEGNASLVIADNGPGVAPDHLPRLGEPFHRADPSRNRQAGGAGLGLAIVGALASRDGAQLSFSNGPTNGLLVTVRYSLVS</sequence>
<keyword evidence="14 15" id="KW-0472">Membrane</keyword>
<dbReference type="GO" id="GO:0005524">
    <property type="term" value="F:ATP binding"/>
    <property type="evidence" value="ECO:0007669"/>
    <property type="project" value="UniProtKB-KW"/>
</dbReference>
<keyword evidence="7" id="KW-0808">Transferase</keyword>
<protein>
    <recommendedName>
        <fullName evidence="3">histidine kinase</fullName>
        <ecNumber evidence="3">2.7.13.3</ecNumber>
    </recommendedName>
</protein>
<keyword evidence="5" id="KW-0997">Cell inner membrane</keyword>
<dbReference type="SMART" id="SM00388">
    <property type="entry name" value="HisKA"/>
    <property type="match status" value="1"/>
</dbReference>
<dbReference type="InterPro" id="IPR003594">
    <property type="entry name" value="HATPase_dom"/>
</dbReference>
<dbReference type="InterPro" id="IPR004358">
    <property type="entry name" value="Sig_transdc_His_kin-like_C"/>
</dbReference>
<evidence type="ECO:0000256" key="13">
    <source>
        <dbReference type="ARBA" id="ARBA00023012"/>
    </source>
</evidence>
<evidence type="ECO:0000256" key="1">
    <source>
        <dbReference type="ARBA" id="ARBA00000085"/>
    </source>
</evidence>
<accession>A0A9X1AJ51</accession>
<dbReference type="PRINTS" id="PR00344">
    <property type="entry name" value="BCTRLSENSOR"/>
</dbReference>
<dbReference type="PROSITE" id="PS50109">
    <property type="entry name" value="HIS_KIN"/>
    <property type="match status" value="1"/>
</dbReference>
<evidence type="ECO:0000256" key="15">
    <source>
        <dbReference type="SAM" id="Phobius"/>
    </source>
</evidence>
<dbReference type="SUPFAM" id="SSF47384">
    <property type="entry name" value="Homodimeric domain of signal transducing histidine kinase"/>
    <property type="match status" value="1"/>
</dbReference>
<evidence type="ECO:0000256" key="11">
    <source>
        <dbReference type="ARBA" id="ARBA00022840"/>
    </source>
</evidence>
<dbReference type="InterPro" id="IPR050980">
    <property type="entry name" value="2C_sensor_his_kinase"/>
</dbReference>
<dbReference type="Pfam" id="PF02518">
    <property type="entry name" value="HATPase_c"/>
    <property type="match status" value="1"/>
</dbReference>
<dbReference type="InterPro" id="IPR003661">
    <property type="entry name" value="HisK_dim/P_dom"/>
</dbReference>
<dbReference type="PROSITE" id="PS50885">
    <property type="entry name" value="HAMP"/>
    <property type="match status" value="1"/>
</dbReference>
<dbReference type="Gene3D" id="3.30.565.10">
    <property type="entry name" value="Histidine kinase-like ATPase, C-terminal domain"/>
    <property type="match status" value="1"/>
</dbReference>
<dbReference type="SMART" id="SM00387">
    <property type="entry name" value="HATPase_c"/>
    <property type="match status" value="1"/>
</dbReference>
<dbReference type="Pfam" id="PF00512">
    <property type="entry name" value="HisKA"/>
    <property type="match status" value="1"/>
</dbReference>
<dbReference type="CDD" id="cd00082">
    <property type="entry name" value="HisKA"/>
    <property type="match status" value="1"/>
</dbReference>
<dbReference type="RefSeq" id="WP_214621157.1">
    <property type="nucleotide sequence ID" value="NZ_JAHGAW010000001.1"/>
</dbReference>
<organism evidence="18 19">
    <name type="scientific">Sphingobium nicotianae</name>
    <dbReference type="NCBI Taxonomy" id="2782607"/>
    <lineage>
        <taxon>Bacteria</taxon>
        <taxon>Pseudomonadati</taxon>
        <taxon>Pseudomonadota</taxon>
        <taxon>Alphaproteobacteria</taxon>
        <taxon>Sphingomonadales</taxon>
        <taxon>Sphingomonadaceae</taxon>
        <taxon>Sphingobium</taxon>
    </lineage>
</organism>
<keyword evidence="11" id="KW-0067">ATP-binding</keyword>
<dbReference type="EC" id="2.7.13.3" evidence="3"/>
<evidence type="ECO:0000313" key="19">
    <source>
        <dbReference type="Proteomes" id="UP001138757"/>
    </source>
</evidence>
<keyword evidence="4" id="KW-1003">Cell membrane</keyword>
<keyword evidence="10" id="KW-0418">Kinase</keyword>
<feature type="transmembrane region" description="Helical" evidence="15">
    <location>
        <begin position="12"/>
        <end position="32"/>
    </location>
</feature>
<keyword evidence="19" id="KW-1185">Reference proteome</keyword>
<dbReference type="Proteomes" id="UP001138757">
    <property type="component" value="Unassembled WGS sequence"/>
</dbReference>
<keyword evidence="8 15" id="KW-0812">Transmembrane</keyword>
<evidence type="ECO:0000256" key="7">
    <source>
        <dbReference type="ARBA" id="ARBA00022679"/>
    </source>
</evidence>
<evidence type="ECO:0000313" key="18">
    <source>
        <dbReference type="EMBL" id="MBT2185398.1"/>
    </source>
</evidence>
<evidence type="ECO:0000256" key="5">
    <source>
        <dbReference type="ARBA" id="ARBA00022519"/>
    </source>
</evidence>
<keyword evidence="13" id="KW-0902">Two-component regulatory system</keyword>
<name>A0A9X1AJ51_9SPHN</name>
<comment type="caution">
    <text evidence="18">The sequence shown here is derived from an EMBL/GenBank/DDBJ whole genome shotgun (WGS) entry which is preliminary data.</text>
</comment>
<feature type="transmembrane region" description="Helical" evidence="15">
    <location>
        <begin position="170"/>
        <end position="187"/>
    </location>
</feature>
<dbReference type="AlphaFoldDB" id="A0A9X1AJ51"/>
<feature type="domain" description="HAMP" evidence="17">
    <location>
        <begin position="188"/>
        <end position="240"/>
    </location>
</feature>
<gene>
    <name evidence="18" type="ORF">KK488_00350</name>
</gene>